<accession>A0A8H7PLA1</accession>
<dbReference type="OrthoDB" id="2333384at2759"/>
<reference evidence="2" key="1">
    <citation type="submission" date="2020-12" db="EMBL/GenBank/DDBJ databases">
        <title>Metabolic potential, ecology and presence of endohyphal bacteria is reflected in genomic diversity of Mucoromycotina.</title>
        <authorList>
            <person name="Muszewska A."/>
            <person name="Okrasinska A."/>
            <person name="Steczkiewicz K."/>
            <person name="Drgas O."/>
            <person name="Orlowska M."/>
            <person name="Perlinska-Lenart U."/>
            <person name="Aleksandrzak-Piekarczyk T."/>
            <person name="Szatraj K."/>
            <person name="Zielenkiewicz U."/>
            <person name="Pilsyk S."/>
            <person name="Malc E."/>
            <person name="Mieczkowski P."/>
            <person name="Kruszewska J.S."/>
            <person name="Biernat P."/>
            <person name="Pawlowska J."/>
        </authorList>
    </citation>
    <scope>NUCLEOTIDE SEQUENCE</scope>
    <source>
        <strain evidence="2">WA0000051536</strain>
    </source>
</reference>
<evidence type="ECO:0008006" key="4">
    <source>
        <dbReference type="Google" id="ProtNLM"/>
    </source>
</evidence>
<evidence type="ECO:0000313" key="3">
    <source>
        <dbReference type="Proteomes" id="UP000612746"/>
    </source>
</evidence>
<gene>
    <name evidence="2" type="ORF">INT44_000288</name>
</gene>
<organism evidence="2 3">
    <name type="scientific">Umbelopsis vinacea</name>
    <dbReference type="NCBI Taxonomy" id="44442"/>
    <lineage>
        <taxon>Eukaryota</taxon>
        <taxon>Fungi</taxon>
        <taxon>Fungi incertae sedis</taxon>
        <taxon>Mucoromycota</taxon>
        <taxon>Mucoromycotina</taxon>
        <taxon>Umbelopsidomycetes</taxon>
        <taxon>Umbelopsidales</taxon>
        <taxon>Umbelopsidaceae</taxon>
        <taxon>Umbelopsis</taxon>
    </lineage>
</organism>
<dbReference type="EMBL" id="JAEPRA010000014">
    <property type="protein sequence ID" value="KAG2175810.1"/>
    <property type="molecule type" value="Genomic_DNA"/>
</dbReference>
<proteinExistence type="predicted"/>
<keyword evidence="3" id="KW-1185">Reference proteome</keyword>
<feature type="region of interest" description="Disordered" evidence="1">
    <location>
        <begin position="229"/>
        <end position="263"/>
    </location>
</feature>
<sequence>MKEIISVDVLPEKTSIDVYGALTADAPPLLLRGTVRLQLSRTAKFKALTLEEAPFLDPRVTFSKRQSHIFDINLEYPSVVPVEQHGFSVFGNIAPLGRRGIPAKVIATLKQVKETRNSSKDPSRPNRTECRVPSKLTSETTLYGPLEYDFHTGQSVELKPELSKAGQRIDIHYDFDFSFTLDQTKIQKHLDTPLLDITHCICIQVFFVDNPVPFEAQVPIIMTTIPSRPPGFEESTALRNPHCARQEEPEKLPTYQRVTTDRR</sequence>
<comment type="caution">
    <text evidence="2">The sequence shown here is derived from an EMBL/GenBank/DDBJ whole genome shotgun (WGS) entry which is preliminary data.</text>
</comment>
<name>A0A8H7PLA1_9FUNG</name>
<dbReference type="Proteomes" id="UP000612746">
    <property type="component" value="Unassembled WGS sequence"/>
</dbReference>
<protein>
    <recommendedName>
        <fullName evidence="4">Arrestin-like N-terminal domain-containing protein</fullName>
    </recommendedName>
</protein>
<evidence type="ECO:0000313" key="2">
    <source>
        <dbReference type="EMBL" id="KAG2175810.1"/>
    </source>
</evidence>
<evidence type="ECO:0000256" key="1">
    <source>
        <dbReference type="SAM" id="MobiDB-lite"/>
    </source>
</evidence>
<dbReference type="AlphaFoldDB" id="A0A8H7PLA1"/>